<feature type="compositionally biased region" description="Low complexity" evidence="8">
    <location>
        <begin position="608"/>
        <end position="623"/>
    </location>
</feature>
<dbReference type="GO" id="GO:0008270">
    <property type="term" value="F:zinc ion binding"/>
    <property type="evidence" value="ECO:0007669"/>
    <property type="project" value="UniProtKB-KW"/>
</dbReference>
<name>A0A8C8SIG6_9SAUR</name>
<proteinExistence type="predicted"/>
<sequence length="649" mass="70509">MGGSGGTLAGRDTRPAHPGRSRWLRWGHGAAALGSPLLWLCQHPAHCSRLGVPQQAAALVSLGAGLWHLFCCWLCGGFSGWAWGGGVLDSHCTRQAGCTRPFHGPQAGSRGFHSVHIVPAAPSVTLRITVSSSSPSPPGSDDCQSERQVAATRQAGPSFWAGGFLCSIQLHQGRACETQSCLQVAQGLVAFEDVAVGFSPEEWAVLAQWQRDLYWAVMKDNYELVASLGTGSAVSGPAFLCETGRGDEPQAGRRESPCARSTGDGNGGDHLEKPGEVQKALRGAAAVPGPQEKVLNTCKDCGQSFSERSILIGHVLRAHLTEQAAPCAECGKILSSRSRLVAHQQAHVQERTFTCVECKCNVVYEQGWVERVRMELAGGKPFKCDKCSYQVVLMMDQLVGRERGTFPCPHCQKVFPFAYLLELHRLLHTGETAMTCAECGQHFRRRTALQKHRKSEAPVACPECGKTFPFRCSLKKHLESHALQWPFPCTHCGRRFRQTSSLAVHLRAHTHRQLHQCSQCSQWFGSQRALRAHQQAHVLERPCQECDERFGSWEAWDAHRLLHGRQKPFPCDQCGKAFVLKTNYMKHQRWHAGASPEGAAGTAPRGCPAGELGPTAGPATPAACQPRPGGSPAQAVVSLGQREGIVLHS</sequence>
<evidence type="ECO:0000256" key="6">
    <source>
        <dbReference type="ARBA" id="ARBA00023242"/>
    </source>
</evidence>
<evidence type="ECO:0000313" key="12">
    <source>
        <dbReference type="Proteomes" id="UP000694393"/>
    </source>
</evidence>
<feature type="region of interest" description="Disordered" evidence="8">
    <location>
        <begin position="244"/>
        <end position="273"/>
    </location>
</feature>
<dbReference type="InterPro" id="IPR036051">
    <property type="entry name" value="KRAB_dom_sf"/>
</dbReference>
<feature type="compositionally biased region" description="Basic and acidic residues" evidence="8">
    <location>
        <begin position="244"/>
        <end position="257"/>
    </location>
</feature>
<dbReference type="InterPro" id="IPR013087">
    <property type="entry name" value="Znf_C2H2_type"/>
</dbReference>
<dbReference type="InterPro" id="IPR001909">
    <property type="entry name" value="KRAB"/>
</dbReference>
<accession>A0A8C8SIG6</accession>
<dbReference type="GO" id="GO:0005634">
    <property type="term" value="C:nucleus"/>
    <property type="evidence" value="ECO:0007669"/>
    <property type="project" value="TreeGrafter"/>
</dbReference>
<evidence type="ECO:0000256" key="8">
    <source>
        <dbReference type="SAM" id="MobiDB-lite"/>
    </source>
</evidence>
<feature type="domain" description="C2H2-type" evidence="9">
    <location>
        <begin position="541"/>
        <end position="568"/>
    </location>
</feature>
<protein>
    <submittedName>
        <fullName evidence="11">Uncharacterized protein</fullName>
    </submittedName>
</protein>
<feature type="domain" description="C2H2-type" evidence="9">
    <location>
        <begin position="515"/>
        <end position="542"/>
    </location>
</feature>
<dbReference type="Gene3D" id="6.10.140.140">
    <property type="match status" value="1"/>
</dbReference>
<feature type="domain" description="C2H2-type" evidence="9">
    <location>
        <begin position="434"/>
        <end position="454"/>
    </location>
</feature>
<dbReference type="Gene3D" id="3.30.160.60">
    <property type="entry name" value="Classic Zinc Finger"/>
    <property type="match status" value="5"/>
</dbReference>
<keyword evidence="4 7" id="KW-0863">Zinc-finger</keyword>
<evidence type="ECO:0000256" key="1">
    <source>
        <dbReference type="ARBA" id="ARBA00004123"/>
    </source>
</evidence>
<dbReference type="AlphaFoldDB" id="A0A8C8SIG6"/>
<dbReference type="SMART" id="SM00349">
    <property type="entry name" value="KRAB"/>
    <property type="match status" value="1"/>
</dbReference>
<dbReference type="PROSITE" id="PS00028">
    <property type="entry name" value="ZINC_FINGER_C2H2_1"/>
    <property type="match status" value="7"/>
</dbReference>
<dbReference type="FunFam" id="3.30.160.60:FF:000100">
    <property type="entry name" value="Zinc finger 45-like"/>
    <property type="match status" value="1"/>
</dbReference>
<dbReference type="Pfam" id="PF00096">
    <property type="entry name" value="zf-C2H2"/>
    <property type="match status" value="5"/>
</dbReference>
<feature type="domain" description="C2H2-type" evidence="9">
    <location>
        <begin position="459"/>
        <end position="486"/>
    </location>
</feature>
<dbReference type="PANTHER" id="PTHR16515">
    <property type="entry name" value="PR DOMAIN ZINC FINGER PROTEIN"/>
    <property type="match status" value="1"/>
</dbReference>
<evidence type="ECO:0000256" key="4">
    <source>
        <dbReference type="ARBA" id="ARBA00022771"/>
    </source>
</evidence>
<reference evidence="11" key="1">
    <citation type="submission" date="2025-08" db="UniProtKB">
        <authorList>
            <consortium name="Ensembl"/>
        </authorList>
    </citation>
    <scope>IDENTIFICATION</scope>
</reference>
<dbReference type="PANTHER" id="PTHR16515:SF49">
    <property type="entry name" value="GASTRULA ZINC FINGER PROTEIN XLCGF49.1-LIKE-RELATED"/>
    <property type="match status" value="1"/>
</dbReference>
<dbReference type="SUPFAM" id="SSF109640">
    <property type="entry name" value="KRAB domain (Kruppel-associated box)"/>
    <property type="match status" value="1"/>
</dbReference>
<evidence type="ECO:0000259" key="10">
    <source>
        <dbReference type="PROSITE" id="PS50805"/>
    </source>
</evidence>
<comment type="subcellular location">
    <subcellularLocation>
        <location evidence="1">Nucleus</location>
    </subcellularLocation>
</comment>
<dbReference type="CDD" id="cd07765">
    <property type="entry name" value="KRAB_A-box"/>
    <property type="match status" value="1"/>
</dbReference>
<keyword evidence="12" id="KW-1185">Reference proteome</keyword>
<evidence type="ECO:0000256" key="7">
    <source>
        <dbReference type="PROSITE-ProRule" id="PRU00042"/>
    </source>
</evidence>
<dbReference type="GO" id="GO:0006355">
    <property type="term" value="P:regulation of DNA-templated transcription"/>
    <property type="evidence" value="ECO:0007669"/>
    <property type="project" value="InterPro"/>
</dbReference>
<feature type="domain" description="C2H2-type" evidence="9">
    <location>
        <begin position="487"/>
        <end position="514"/>
    </location>
</feature>
<feature type="domain" description="KRAB" evidence="10">
    <location>
        <begin position="189"/>
        <end position="262"/>
    </location>
</feature>
<keyword evidence="2" id="KW-0479">Metal-binding</keyword>
<dbReference type="InterPro" id="IPR036236">
    <property type="entry name" value="Znf_C2H2_sf"/>
</dbReference>
<dbReference type="FunFam" id="3.30.160.60:FF:001843">
    <property type="entry name" value="Zinc finger 30C"/>
    <property type="match status" value="1"/>
</dbReference>
<dbReference type="SUPFAM" id="SSF57667">
    <property type="entry name" value="beta-beta-alpha zinc fingers"/>
    <property type="match status" value="6"/>
</dbReference>
<feature type="domain" description="C2H2-type" evidence="9">
    <location>
        <begin position="569"/>
        <end position="596"/>
    </location>
</feature>
<dbReference type="Proteomes" id="UP000694393">
    <property type="component" value="Unplaced"/>
</dbReference>
<evidence type="ECO:0000256" key="3">
    <source>
        <dbReference type="ARBA" id="ARBA00022737"/>
    </source>
</evidence>
<dbReference type="PROSITE" id="PS50805">
    <property type="entry name" value="KRAB"/>
    <property type="match status" value="1"/>
</dbReference>
<organism evidence="11 12">
    <name type="scientific">Pelusios castaneus</name>
    <name type="common">West African mud turtle</name>
    <dbReference type="NCBI Taxonomy" id="367368"/>
    <lineage>
        <taxon>Eukaryota</taxon>
        <taxon>Metazoa</taxon>
        <taxon>Chordata</taxon>
        <taxon>Craniata</taxon>
        <taxon>Vertebrata</taxon>
        <taxon>Euteleostomi</taxon>
        <taxon>Archelosauria</taxon>
        <taxon>Testudinata</taxon>
        <taxon>Testudines</taxon>
        <taxon>Pleurodira</taxon>
        <taxon>Pelomedusidae</taxon>
        <taxon>Pelusios</taxon>
    </lineage>
</organism>
<dbReference type="InterPro" id="IPR050331">
    <property type="entry name" value="Zinc_finger"/>
</dbReference>
<dbReference type="SMART" id="SM00355">
    <property type="entry name" value="ZnF_C2H2"/>
    <property type="match status" value="9"/>
</dbReference>
<dbReference type="Pfam" id="PF01352">
    <property type="entry name" value="KRAB"/>
    <property type="match status" value="1"/>
</dbReference>
<feature type="region of interest" description="Disordered" evidence="8">
    <location>
        <begin position="1"/>
        <end position="20"/>
    </location>
</feature>
<evidence type="ECO:0000256" key="2">
    <source>
        <dbReference type="ARBA" id="ARBA00022723"/>
    </source>
</evidence>
<feature type="domain" description="C2H2-type" evidence="9">
    <location>
        <begin position="325"/>
        <end position="352"/>
    </location>
</feature>
<feature type="domain" description="C2H2-type" evidence="9">
    <location>
        <begin position="406"/>
        <end position="433"/>
    </location>
</feature>
<keyword evidence="6" id="KW-0539">Nucleus</keyword>
<keyword evidence="5" id="KW-0862">Zinc</keyword>
<feature type="domain" description="C2H2-type" evidence="9">
    <location>
        <begin position="296"/>
        <end position="324"/>
    </location>
</feature>
<dbReference type="PROSITE" id="PS50157">
    <property type="entry name" value="ZINC_FINGER_C2H2_2"/>
    <property type="match status" value="9"/>
</dbReference>
<evidence type="ECO:0000259" key="9">
    <source>
        <dbReference type="PROSITE" id="PS50157"/>
    </source>
</evidence>
<evidence type="ECO:0000256" key="5">
    <source>
        <dbReference type="ARBA" id="ARBA00022833"/>
    </source>
</evidence>
<reference evidence="11" key="2">
    <citation type="submission" date="2025-09" db="UniProtKB">
        <authorList>
            <consortium name="Ensembl"/>
        </authorList>
    </citation>
    <scope>IDENTIFICATION</scope>
</reference>
<keyword evidence="3" id="KW-0677">Repeat</keyword>
<dbReference type="Ensembl" id="ENSPCET00000021018.1">
    <property type="protein sequence ID" value="ENSPCEP00000020325.1"/>
    <property type="gene ID" value="ENSPCEG00000015718.1"/>
</dbReference>
<evidence type="ECO:0000313" key="11">
    <source>
        <dbReference type="Ensembl" id="ENSPCEP00000020325.1"/>
    </source>
</evidence>
<feature type="region of interest" description="Disordered" evidence="8">
    <location>
        <begin position="594"/>
        <end position="634"/>
    </location>
</feature>